<name>A0AAE9XMN5_9PROT</name>
<proteinExistence type="predicted"/>
<keyword evidence="2" id="KW-1185">Reference proteome</keyword>
<dbReference type="RefSeq" id="WP_289502302.1">
    <property type="nucleotide sequence ID" value="NZ_CP116805.1"/>
</dbReference>
<evidence type="ECO:0000313" key="2">
    <source>
        <dbReference type="Proteomes" id="UP001217500"/>
    </source>
</evidence>
<accession>A0AAE9XMN5</accession>
<dbReference type="Proteomes" id="UP001217500">
    <property type="component" value="Chromosome"/>
</dbReference>
<organism evidence="1 2">
    <name type="scientific">Gimibacter soli</name>
    <dbReference type="NCBI Taxonomy" id="3024400"/>
    <lineage>
        <taxon>Bacteria</taxon>
        <taxon>Pseudomonadati</taxon>
        <taxon>Pseudomonadota</taxon>
        <taxon>Alphaproteobacteria</taxon>
        <taxon>Kordiimonadales</taxon>
        <taxon>Temperatibacteraceae</taxon>
        <taxon>Gimibacter</taxon>
    </lineage>
</organism>
<dbReference type="KEGG" id="gso:PH603_09900"/>
<protein>
    <submittedName>
        <fullName evidence="1">Uncharacterized protein</fullName>
    </submittedName>
</protein>
<dbReference type="EMBL" id="CP116805">
    <property type="protein sequence ID" value="WCL52852.1"/>
    <property type="molecule type" value="Genomic_DNA"/>
</dbReference>
<reference evidence="1" key="1">
    <citation type="submission" date="2023-01" db="EMBL/GenBank/DDBJ databases">
        <title>The genome sequence of Kordiimonadaceae bacterium 6D33.</title>
        <authorList>
            <person name="Liu Y."/>
        </authorList>
    </citation>
    <scope>NUCLEOTIDE SEQUENCE</scope>
    <source>
        <strain evidence="1">6D33</strain>
    </source>
</reference>
<evidence type="ECO:0000313" key="1">
    <source>
        <dbReference type="EMBL" id="WCL52852.1"/>
    </source>
</evidence>
<gene>
    <name evidence="1" type="ORF">PH603_09900</name>
</gene>
<dbReference type="AlphaFoldDB" id="A0AAE9XMN5"/>
<sequence length="215" mass="23983">MLVDGDHVHLERLSVDPDVCRRWPHFAGYCRHLASGLKDAANRDLDAFLREARGFDAAGRHSFTVWIVGAAEAFSRPQVLIRFLLFKDIVRPALAAWMDEAVSEARPGLWLARLYDYRIPDAREPKDYLEIALAREPANPVAAKDMVSLLIRQAIDNQHELPAYFGDPADDVTALAYAASLLPAVEDQDWATSRRETIDYLSKIAGEAVENAALA</sequence>